<dbReference type="GO" id="GO:0003677">
    <property type="term" value="F:DNA binding"/>
    <property type="evidence" value="ECO:0007669"/>
    <property type="project" value="InterPro"/>
</dbReference>
<dbReference type="InterPro" id="IPR050639">
    <property type="entry name" value="SSR_resolvase"/>
</dbReference>
<evidence type="ECO:0000259" key="2">
    <source>
        <dbReference type="PROSITE" id="PS51736"/>
    </source>
</evidence>
<feature type="domain" description="Resolvase/invertase-type recombinase catalytic" evidence="2">
    <location>
        <begin position="9"/>
        <end position="160"/>
    </location>
</feature>
<dbReference type="PROSITE" id="PS51736">
    <property type="entry name" value="RECOMBINASES_3"/>
    <property type="match status" value="1"/>
</dbReference>
<dbReference type="InterPro" id="IPR038109">
    <property type="entry name" value="DNA_bind_recomb_sf"/>
</dbReference>
<evidence type="ECO:0000256" key="1">
    <source>
        <dbReference type="SAM" id="Coils"/>
    </source>
</evidence>
<name>A0A9D1SIP6_9FIRM</name>
<dbReference type="SMART" id="SM00857">
    <property type="entry name" value="Resolvase"/>
    <property type="match status" value="1"/>
</dbReference>
<dbReference type="Pfam" id="PF07508">
    <property type="entry name" value="Recombinase"/>
    <property type="match status" value="1"/>
</dbReference>
<evidence type="ECO:0000313" key="5">
    <source>
        <dbReference type="Proteomes" id="UP000824110"/>
    </source>
</evidence>
<dbReference type="GO" id="GO:0000150">
    <property type="term" value="F:DNA strand exchange activity"/>
    <property type="evidence" value="ECO:0007669"/>
    <property type="project" value="InterPro"/>
</dbReference>
<evidence type="ECO:0000259" key="3">
    <source>
        <dbReference type="PROSITE" id="PS51737"/>
    </source>
</evidence>
<reference evidence="4" key="1">
    <citation type="submission" date="2020-10" db="EMBL/GenBank/DDBJ databases">
        <authorList>
            <person name="Gilroy R."/>
        </authorList>
    </citation>
    <scope>NUCLEOTIDE SEQUENCE</scope>
    <source>
        <strain evidence="4">CHK195-12923</strain>
    </source>
</reference>
<organism evidence="4 5">
    <name type="scientific">Candidatus Coproplasma excrementigallinarum</name>
    <dbReference type="NCBI Taxonomy" id="2840747"/>
    <lineage>
        <taxon>Bacteria</taxon>
        <taxon>Bacillati</taxon>
        <taxon>Bacillota</taxon>
        <taxon>Clostridia</taxon>
        <taxon>Eubacteriales</taxon>
        <taxon>Candidatus Coproplasma</taxon>
    </lineage>
</organism>
<dbReference type="InterPro" id="IPR025378">
    <property type="entry name" value="DUF4368"/>
</dbReference>
<dbReference type="InterPro" id="IPR025827">
    <property type="entry name" value="Zn_ribbon_recom_dom"/>
</dbReference>
<dbReference type="PROSITE" id="PS51737">
    <property type="entry name" value="RECOMBINASE_DNA_BIND"/>
    <property type="match status" value="1"/>
</dbReference>
<feature type="coiled-coil region" evidence="1">
    <location>
        <begin position="388"/>
        <end position="478"/>
    </location>
</feature>
<gene>
    <name evidence="4" type="ORF">IAB69_03225</name>
</gene>
<dbReference type="Proteomes" id="UP000824110">
    <property type="component" value="Unassembled WGS sequence"/>
</dbReference>
<dbReference type="InterPro" id="IPR011109">
    <property type="entry name" value="DNA_bind_recombinase_dom"/>
</dbReference>
<dbReference type="SUPFAM" id="SSF53041">
    <property type="entry name" value="Resolvase-like"/>
    <property type="match status" value="1"/>
</dbReference>
<sequence length="547" mass="62497">MSKQKQLNRTALYMRLSRDDEKAGESMSIENQRVILKKYAEENGGIVVDEYIDDGWSGTDFERPAVKRLLDDAKEGKIDTIVVKDLSRFGRNYIQVGQYIDYIFPAYGIRFIALSDNVDTADRTSAGMDMMPIMNVFNEWHAANTSKKIRAVLEANWKQGKYTNWAYPYGYKAGTDEKRTAVIDEEAATVVRRIYDMRLAGSSYRAIARALTDEGIPNPTAYYTRLDGKKSVRRNLGYWTTRTVSEILSNPTYIGRMTQHLTTRFSYKNHKVLNVPESEHVVKENAHEAIVDRATWEKVQAMRASVSRGRADKGNQVHPLSGLLFCADCGCKLKFKSGGQRRGVCNYYLCRRYIDVGKKYCTSHAITDRQIEGIVLSDIRAILGEVELDEAAAKERFLRERAKRGERNRLSDEKQLRSLQDRLAELDKLIQSAFEEKVLGALPESVLKSLCEKYQAEKEAAERKIAEIEARLAEADGIDAEVEAYIARLKRYARCEELTREMCLQLIEFITVGEKTEGDKPREIHIYYKFISNAPADFRGQTNKQIP</sequence>
<reference evidence="4" key="2">
    <citation type="journal article" date="2021" name="PeerJ">
        <title>Extensive microbial diversity within the chicken gut microbiome revealed by metagenomics and culture.</title>
        <authorList>
            <person name="Gilroy R."/>
            <person name="Ravi A."/>
            <person name="Getino M."/>
            <person name="Pursley I."/>
            <person name="Horton D.L."/>
            <person name="Alikhan N.F."/>
            <person name="Baker D."/>
            <person name="Gharbi K."/>
            <person name="Hall N."/>
            <person name="Watson M."/>
            <person name="Adriaenssens E.M."/>
            <person name="Foster-Nyarko E."/>
            <person name="Jarju S."/>
            <person name="Secka A."/>
            <person name="Antonio M."/>
            <person name="Oren A."/>
            <person name="Chaudhuri R.R."/>
            <person name="La Ragione R."/>
            <person name="Hildebrand F."/>
            <person name="Pallen M.J."/>
        </authorList>
    </citation>
    <scope>NUCLEOTIDE SEQUENCE</scope>
    <source>
        <strain evidence="4">CHK195-12923</strain>
    </source>
</reference>
<dbReference type="CDD" id="cd03770">
    <property type="entry name" value="SR_TndX_transposase"/>
    <property type="match status" value="1"/>
</dbReference>
<comment type="caution">
    <text evidence="4">The sequence shown here is derived from an EMBL/GenBank/DDBJ whole genome shotgun (WGS) entry which is preliminary data.</text>
</comment>
<proteinExistence type="predicted"/>
<dbReference type="Gene3D" id="3.40.50.1390">
    <property type="entry name" value="Resolvase, N-terminal catalytic domain"/>
    <property type="match status" value="1"/>
</dbReference>
<dbReference type="Pfam" id="PF00239">
    <property type="entry name" value="Resolvase"/>
    <property type="match status" value="1"/>
</dbReference>
<keyword evidence="1" id="KW-0175">Coiled coil</keyword>
<dbReference type="AlphaFoldDB" id="A0A9D1SIP6"/>
<evidence type="ECO:0000313" key="4">
    <source>
        <dbReference type="EMBL" id="HIU61641.1"/>
    </source>
</evidence>
<dbReference type="PANTHER" id="PTHR30461">
    <property type="entry name" value="DNA-INVERTASE FROM LAMBDOID PROPHAGE"/>
    <property type="match status" value="1"/>
</dbReference>
<dbReference type="Pfam" id="PF13408">
    <property type="entry name" value="Zn_ribbon_recom"/>
    <property type="match status" value="1"/>
</dbReference>
<dbReference type="InterPro" id="IPR006119">
    <property type="entry name" value="Resolv_N"/>
</dbReference>
<dbReference type="Gene3D" id="3.90.1750.20">
    <property type="entry name" value="Putative Large Serine Recombinase, Chain B, Domain 2"/>
    <property type="match status" value="1"/>
</dbReference>
<dbReference type="InterPro" id="IPR036162">
    <property type="entry name" value="Resolvase-like_N_sf"/>
</dbReference>
<dbReference type="PANTHER" id="PTHR30461:SF23">
    <property type="entry name" value="DNA RECOMBINASE-RELATED"/>
    <property type="match status" value="1"/>
</dbReference>
<accession>A0A9D1SIP6</accession>
<dbReference type="EMBL" id="DVNE01000030">
    <property type="protein sequence ID" value="HIU61641.1"/>
    <property type="molecule type" value="Genomic_DNA"/>
</dbReference>
<feature type="domain" description="Recombinase" evidence="3">
    <location>
        <begin position="168"/>
        <end position="309"/>
    </location>
</feature>
<protein>
    <submittedName>
        <fullName evidence="4">Recombinase family protein</fullName>
    </submittedName>
</protein>
<dbReference type="Pfam" id="PF14287">
    <property type="entry name" value="DUF4368"/>
    <property type="match status" value="1"/>
</dbReference>